<dbReference type="InterPro" id="IPR022742">
    <property type="entry name" value="Hydrolase_4"/>
</dbReference>
<comment type="caution">
    <text evidence="3">The sequence shown here is derived from an EMBL/GenBank/DDBJ whole genome shotgun (WGS) entry which is preliminary data.</text>
</comment>
<dbReference type="Gene3D" id="3.40.50.1820">
    <property type="entry name" value="alpha/beta hydrolase"/>
    <property type="match status" value="1"/>
</dbReference>
<dbReference type="GO" id="GO:0016787">
    <property type="term" value="F:hydrolase activity"/>
    <property type="evidence" value="ECO:0007669"/>
    <property type="project" value="UniProtKB-KW"/>
</dbReference>
<accession>A0A5C8NZC1</accession>
<evidence type="ECO:0000313" key="3">
    <source>
        <dbReference type="EMBL" id="TXL66411.1"/>
    </source>
</evidence>
<name>A0A5C8NZC1_9BURK</name>
<dbReference type="AlphaFoldDB" id="A0A5C8NZC1"/>
<dbReference type="RefSeq" id="WP_147704323.1">
    <property type="nucleotide sequence ID" value="NZ_VDUY01000003.1"/>
</dbReference>
<sequence length="299" mass="32665">MTPRALSAALMLLASAGGCATLDTWQRETIFQVGQAQTRWYSEAPEGTERFDIVLANGDRVHAWYLPAPATPHSAPNEAPTALYLHGSRWNLHNSVFRLRRWHELGFNMLAIDYRGFGDSTPMLPSEDSAFEDVLAAFEELKRRQPDPAKRFVYGHSLGGALAIRLAAEIEAEHALAGVVVESSFTSIVDLAAGTRWGWLPGLRWLVTQRFDSLARIETVDEPLLFIHGTADRVVPHEMSDRLHAAASGVRGGLRELLKIEGASHSGVSRAGGETYGQRVRGFVEAAGELAKGKGLQDG</sequence>
<feature type="signal peptide" evidence="1">
    <location>
        <begin position="1"/>
        <end position="20"/>
    </location>
</feature>
<gene>
    <name evidence="3" type="ORF">FHP08_10165</name>
</gene>
<evidence type="ECO:0000259" key="2">
    <source>
        <dbReference type="Pfam" id="PF12146"/>
    </source>
</evidence>
<evidence type="ECO:0000256" key="1">
    <source>
        <dbReference type="SAM" id="SignalP"/>
    </source>
</evidence>
<feature type="chain" id="PRO_5023111360" evidence="1">
    <location>
        <begin position="21"/>
        <end position="299"/>
    </location>
</feature>
<evidence type="ECO:0000313" key="4">
    <source>
        <dbReference type="Proteomes" id="UP000321548"/>
    </source>
</evidence>
<dbReference type="Pfam" id="PF12146">
    <property type="entry name" value="Hydrolase_4"/>
    <property type="match status" value="1"/>
</dbReference>
<dbReference type="OrthoDB" id="9777090at2"/>
<dbReference type="Proteomes" id="UP000321548">
    <property type="component" value="Unassembled WGS sequence"/>
</dbReference>
<dbReference type="PANTHER" id="PTHR12277:SF81">
    <property type="entry name" value="PROTEIN ABHD13"/>
    <property type="match status" value="1"/>
</dbReference>
<dbReference type="InterPro" id="IPR029058">
    <property type="entry name" value="AB_hydrolase_fold"/>
</dbReference>
<feature type="domain" description="Serine aminopeptidase S33" evidence="2">
    <location>
        <begin position="100"/>
        <end position="189"/>
    </location>
</feature>
<dbReference type="PROSITE" id="PS51257">
    <property type="entry name" value="PROKAR_LIPOPROTEIN"/>
    <property type="match status" value="1"/>
</dbReference>
<dbReference type="PANTHER" id="PTHR12277">
    <property type="entry name" value="ALPHA/BETA HYDROLASE DOMAIN-CONTAINING PROTEIN"/>
    <property type="match status" value="1"/>
</dbReference>
<organism evidence="3 4">
    <name type="scientific">Zeimonas arvi</name>
    <dbReference type="NCBI Taxonomy" id="2498847"/>
    <lineage>
        <taxon>Bacteria</taxon>
        <taxon>Pseudomonadati</taxon>
        <taxon>Pseudomonadota</taxon>
        <taxon>Betaproteobacteria</taxon>
        <taxon>Burkholderiales</taxon>
        <taxon>Burkholderiaceae</taxon>
        <taxon>Zeimonas</taxon>
    </lineage>
</organism>
<reference evidence="3 4" key="1">
    <citation type="submission" date="2019-06" db="EMBL/GenBank/DDBJ databases">
        <title>Quisquiliibacterium sp. nov., isolated from a maize field.</title>
        <authorList>
            <person name="Lin S.-Y."/>
            <person name="Tsai C.-F."/>
            <person name="Young C.-C."/>
        </authorList>
    </citation>
    <scope>NUCLEOTIDE SEQUENCE [LARGE SCALE GENOMIC DNA]</scope>
    <source>
        <strain evidence="3 4">CC-CFT501</strain>
    </source>
</reference>
<keyword evidence="4" id="KW-1185">Reference proteome</keyword>
<dbReference type="SUPFAM" id="SSF53474">
    <property type="entry name" value="alpha/beta-Hydrolases"/>
    <property type="match status" value="1"/>
</dbReference>
<keyword evidence="1" id="KW-0732">Signal</keyword>
<dbReference type="EMBL" id="VDUY01000003">
    <property type="protein sequence ID" value="TXL66411.1"/>
    <property type="molecule type" value="Genomic_DNA"/>
</dbReference>
<protein>
    <submittedName>
        <fullName evidence="3">Alpha/beta hydrolase</fullName>
    </submittedName>
</protein>
<proteinExistence type="predicted"/>
<keyword evidence="3" id="KW-0378">Hydrolase</keyword>